<feature type="domain" description="PRC-barrel" evidence="2">
    <location>
        <begin position="45"/>
        <end position="114"/>
    </location>
</feature>
<dbReference type="Pfam" id="PF05239">
    <property type="entry name" value="PRC"/>
    <property type="match status" value="1"/>
</dbReference>
<keyword evidence="4" id="KW-1185">Reference proteome</keyword>
<dbReference type="AlphaFoldDB" id="A0A7H1N0C6"/>
<dbReference type="PANTHER" id="PTHR36505:SF1">
    <property type="entry name" value="BLR1072 PROTEIN"/>
    <property type="match status" value="1"/>
</dbReference>
<feature type="chain" id="PRO_5028875908" evidence="1">
    <location>
        <begin position="20"/>
        <end position="130"/>
    </location>
</feature>
<dbReference type="Gene3D" id="2.30.30.240">
    <property type="entry name" value="PRC-barrel domain"/>
    <property type="match status" value="1"/>
</dbReference>
<dbReference type="KEGG" id="dvn:HQ394_07215"/>
<gene>
    <name evidence="3" type="ORF">HQ394_07215</name>
</gene>
<evidence type="ECO:0000313" key="4">
    <source>
        <dbReference type="Proteomes" id="UP000516369"/>
    </source>
</evidence>
<dbReference type="SUPFAM" id="SSF50346">
    <property type="entry name" value="PRC-barrel domain"/>
    <property type="match status" value="1"/>
</dbReference>
<name>A0A7H1N0C6_9PROT</name>
<proteinExistence type="predicted"/>
<feature type="signal peptide" evidence="1">
    <location>
        <begin position="1"/>
        <end position="19"/>
    </location>
</feature>
<dbReference type="EMBL" id="CP053923">
    <property type="protein sequence ID" value="QNT69162.1"/>
    <property type="molecule type" value="Genomic_DNA"/>
</dbReference>
<reference evidence="3 4" key="1">
    <citation type="submission" date="2020-05" db="EMBL/GenBank/DDBJ databases">
        <title>Complete closed genome sequence of Defluviicoccus vanus.</title>
        <authorList>
            <person name="Bessarab I."/>
            <person name="Arumugam K."/>
            <person name="Maszenan A.M."/>
            <person name="Seviour R.J."/>
            <person name="Williams R.B."/>
        </authorList>
    </citation>
    <scope>NUCLEOTIDE SEQUENCE [LARGE SCALE GENOMIC DNA]</scope>
    <source>
        <strain evidence="3 4">Ben 114</strain>
    </source>
</reference>
<dbReference type="PANTHER" id="PTHR36505">
    <property type="entry name" value="BLR1072 PROTEIN"/>
    <property type="match status" value="1"/>
</dbReference>
<sequence>MQKPSIIAGAAILSAVVLAGPVWAQGAPQTVSIERVDVRKLSAGYRSSKIVGSPVVNDANEKIGDIEDLLVEPSDKVLFAVLSVGGFLGMGEHLVVVPFSSLQITENRVILPGGTKDELKALPEFTYAKK</sequence>
<keyword evidence="1" id="KW-0732">Signal</keyword>
<protein>
    <submittedName>
        <fullName evidence="3">PRC-barrel domain-containing protein</fullName>
    </submittedName>
</protein>
<dbReference type="InterPro" id="IPR011033">
    <property type="entry name" value="PRC_barrel-like_sf"/>
</dbReference>
<dbReference type="RefSeq" id="WP_190262671.1">
    <property type="nucleotide sequence ID" value="NZ_CP053923.1"/>
</dbReference>
<evidence type="ECO:0000256" key="1">
    <source>
        <dbReference type="SAM" id="SignalP"/>
    </source>
</evidence>
<dbReference type="Proteomes" id="UP000516369">
    <property type="component" value="Chromosome"/>
</dbReference>
<dbReference type="InterPro" id="IPR027275">
    <property type="entry name" value="PRC-brl_dom"/>
</dbReference>
<organism evidence="3 4">
    <name type="scientific">Defluviicoccus vanus</name>
    <dbReference type="NCBI Taxonomy" id="111831"/>
    <lineage>
        <taxon>Bacteria</taxon>
        <taxon>Pseudomonadati</taxon>
        <taxon>Pseudomonadota</taxon>
        <taxon>Alphaproteobacteria</taxon>
        <taxon>Rhodospirillales</taxon>
        <taxon>Rhodospirillaceae</taxon>
        <taxon>Defluviicoccus</taxon>
    </lineage>
</organism>
<evidence type="ECO:0000313" key="3">
    <source>
        <dbReference type="EMBL" id="QNT69162.1"/>
    </source>
</evidence>
<accession>A0A7H1N0C6</accession>
<evidence type="ECO:0000259" key="2">
    <source>
        <dbReference type="Pfam" id="PF05239"/>
    </source>
</evidence>